<name>A0A0U1NS79_9BACI</name>
<organism evidence="1 2">
    <name type="scientific">Neobacillus massiliamazoniensis</name>
    <dbReference type="NCBI Taxonomy" id="1499688"/>
    <lineage>
        <taxon>Bacteria</taxon>
        <taxon>Bacillati</taxon>
        <taxon>Bacillota</taxon>
        <taxon>Bacilli</taxon>
        <taxon>Bacillales</taxon>
        <taxon>Bacillaceae</taxon>
        <taxon>Neobacillus</taxon>
    </lineage>
</organism>
<dbReference type="STRING" id="1499688.BN000_00807"/>
<dbReference type="OrthoDB" id="2923378at2"/>
<evidence type="ECO:0000313" key="2">
    <source>
        <dbReference type="Proteomes" id="UP000199087"/>
    </source>
</evidence>
<evidence type="ECO:0000313" key="1">
    <source>
        <dbReference type="EMBL" id="CRK80916.1"/>
    </source>
</evidence>
<gene>
    <name evidence="1" type="ORF">BN000_00807</name>
</gene>
<dbReference type="EMBL" id="CVRB01000001">
    <property type="protein sequence ID" value="CRK80916.1"/>
    <property type="molecule type" value="Genomic_DNA"/>
</dbReference>
<keyword evidence="2" id="KW-1185">Reference proteome</keyword>
<protein>
    <submittedName>
        <fullName evidence="1">Uncharacterized protein</fullName>
    </submittedName>
</protein>
<proteinExistence type="predicted"/>
<reference evidence="2" key="1">
    <citation type="submission" date="2015-05" db="EMBL/GenBank/DDBJ databases">
        <authorList>
            <person name="Urmite Genomes"/>
        </authorList>
    </citation>
    <scope>NUCLEOTIDE SEQUENCE [LARGE SCALE GENOMIC DNA]</scope>
    <source>
        <strain evidence="2">LF1</strain>
    </source>
</reference>
<dbReference type="Proteomes" id="UP000199087">
    <property type="component" value="Unassembled WGS sequence"/>
</dbReference>
<dbReference type="AlphaFoldDB" id="A0A0U1NS79"/>
<accession>A0A0U1NS79</accession>
<sequence>MMPQRPLRDQSMNCKIYNFMEMKKRKPFYKNPIKLTVGSPINKTFIMLKNVVFMERQILALKQELDSNTIILVEATIKSGQLVHISRLPEEFWGDVSSILEIPIS</sequence>